<gene>
    <name evidence="2" type="ORF">PLEPLA_LOCUS6583</name>
</gene>
<dbReference type="EMBL" id="CADEAL010000338">
    <property type="protein sequence ID" value="CAB1418757.1"/>
    <property type="molecule type" value="Genomic_DNA"/>
</dbReference>
<organism evidence="2 3">
    <name type="scientific">Pleuronectes platessa</name>
    <name type="common">European plaice</name>
    <dbReference type="NCBI Taxonomy" id="8262"/>
    <lineage>
        <taxon>Eukaryota</taxon>
        <taxon>Metazoa</taxon>
        <taxon>Chordata</taxon>
        <taxon>Craniata</taxon>
        <taxon>Vertebrata</taxon>
        <taxon>Euteleostomi</taxon>
        <taxon>Actinopterygii</taxon>
        <taxon>Neopterygii</taxon>
        <taxon>Teleostei</taxon>
        <taxon>Neoteleostei</taxon>
        <taxon>Acanthomorphata</taxon>
        <taxon>Carangaria</taxon>
        <taxon>Pleuronectiformes</taxon>
        <taxon>Pleuronectoidei</taxon>
        <taxon>Pleuronectidae</taxon>
        <taxon>Pleuronectes</taxon>
    </lineage>
</organism>
<dbReference type="Proteomes" id="UP001153269">
    <property type="component" value="Unassembled WGS sequence"/>
</dbReference>
<evidence type="ECO:0000313" key="2">
    <source>
        <dbReference type="EMBL" id="CAB1418757.1"/>
    </source>
</evidence>
<keyword evidence="3" id="KW-1185">Reference proteome</keyword>
<reference evidence="2" key="1">
    <citation type="submission" date="2020-03" db="EMBL/GenBank/DDBJ databases">
        <authorList>
            <person name="Weist P."/>
        </authorList>
    </citation>
    <scope>NUCLEOTIDE SEQUENCE</scope>
</reference>
<comment type="caution">
    <text evidence="2">The sequence shown here is derived from an EMBL/GenBank/DDBJ whole genome shotgun (WGS) entry which is preliminary data.</text>
</comment>
<name>A0A9N7YAC5_PLEPL</name>
<evidence type="ECO:0000313" key="3">
    <source>
        <dbReference type="Proteomes" id="UP001153269"/>
    </source>
</evidence>
<evidence type="ECO:0000256" key="1">
    <source>
        <dbReference type="SAM" id="MobiDB-lite"/>
    </source>
</evidence>
<sequence>MQRFTSAPGGVKRLSTCWMRPDLHFEGEAPASGEHQACEERSSGTRRERVFCLKLAQIHNLPLSLFLIPQQPETATLLKSRRAAAAWRSDGERRGRTRGQGDRWVQSWKDMMEGLEEMMRG</sequence>
<dbReference type="AlphaFoldDB" id="A0A9N7YAC5"/>
<feature type="region of interest" description="Disordered" evidence="1">
    <location>
        <begin position="25"/>
        <end position="44"/>
    </location>
</feature>
<accession>A0A9N7YAC5</accession>
<proteinExistence type="predicted"/>
<protein>
    <submittedName>
        <fullName evidence="2">Uncharacterized protein</fullName>
    </submittedName>
</protein>